<feature type="compositionally biased region" description="Low complexity" evidence="1">
    <location>
        <begin position="630"/>
        <end position="647"/>
    </location>
</feature>
<evidence type="ECO:0000313" key="4">
    <source>
        <dbReference type="Proteomes" id="UP001212997"/>
    </source>
</evidence>
<feature type="compositionally biased region" description="Polar residues" evidence="1">
    <location>
        <begin position="522"/>
        <end position="541"/>
    </location>
</feature>
<feature type="region of interest" description="Disordered" evidence="1">
    <location>
        <begin position="630"/>
        <end position="695"/>
    </location>
</feature>
<feature type="compositionally biased region" description="Acidic residues" evidence="1">
    <location>
        <begin position="274"/>
        <end position="284"/>
    </location>
</feature>
<feature type="region of interest" description="Disordered" evidence="1">
    <location>
        <begin position="517"/>
        <end position="558"/>
    </location>
</feature>
<feature type="transmembrane region" description="Helical" evidence="2">
    <location>
        <begin position="20"/>
        <end position="43"/>
    </location>
</feature>
<feature type="region of interest" description="Disordered" evidence="1">
    <location>
        <begin position="596"/>
        <end position="617"/>
    </location>
</feature>
<keyword evidence="4" id="KW-1185">Reference proteome</keyword>
<feature type="compositionally biased region" description="Polar residues" evidence="1">
    <location>
        <begin position="160"/>
        <end position="175"/>
    </location>
</feature>
<feature type="compositionally biased region" description="Acidic residues" evidence="1">
    <location>
        <begin position="213"/>
        <end position="228"/>
    </location>
</feature>
<feature type="compositionally biased region" description="Basic and acidic residues" evidence="1">
    <location>
        <begin position="191"/>
        <end position="200"/>
    </location>
</feature>
<evidence type="ECO:0000256" key="2">
    <source>
        <dbReference type="SAM" id="Phobius"/>
    </source>
</evidence>
<protein>
    <submittedName>
        <fullName evidence="3">Uncharacterized protein</fullName>
    </submittedName>
</protein>
<feature type="compositionally biased region" description="Polar residues" evidence="1">
    <location>
        <begin position="96"/>
        <end position="116"/>
    </location>
</feature>
<feature type="compositionally biased region" description="Basic residues" evidence="1">
    <location>
        <begin position="318"/>
        <end position="330"/>
    </location>
</feature>
<comment type="caution">
    <text evidence="3">The sequence shown here is derived from an EMBL/GenBank/DDBJ whole genome shotgun (WGS) entry which is preliminary data.</text>
</comment>
<feature type="compositionally biased region" description="Low complexity" evidence="1">
    <location>
        <begin position="596"/>
        <end position="610"/>
    </location>
</feature>
<keyword evidence="2" id="KW-0472">Membrane</keyword>
<dbReference type="Proteomes" id="UP001212997">
    <property type="component" value="Unassembled WGS sequence"/>
</dbReference>
<organism evidence="3 4">
    <name type="scientific">Meripilus lineatus</name>
    <dbReference type="NCBI Taxonomy" id="2056292"/>
    <lineage>
        <taxon>Eukaryota</taxon>
        <taxon>Fungi</taxon>
        <taxon>Dikarya</taxon>
        <taxon>Basidiomycota</taxon>
        <taxon>Agaricomycotina</taxon>
        <taxon>Agaricomycetes</taxon>
        <taxon>Polyporales</taxon>
        <taxon>Meripilaceae</taxon>
        <taxon>Meripilus</taxon>
    </lineage>
</organism>
<feature type="compositionally biased region" description="Acidic residues" evidence="1">
    <location>
        <begin position="346"/>
        <end position="355"/>
    </location>
</feature>
<feature type="compositionally biased region" description="Polar residues" evidence="1">
    <location>
        <begin position="649"/>
        <end position="659"/>
    </location>
</feature>
<keyword evidence="2" id="KW-0812">Transmembrane</keyword>
<keyword evidence="2" id="KW-1133">Transmembrane helix</keyword>
<sequence length="738" mass="80690">MDVDSDILGGRLQPSSASSFLWSLFTPLGFLFAIAASIAYYAVPWIRRRRELLFRKAIRRRHGIPDTDHRPFNVAYAAAVQRANGEAGGRQRRVETQGQAPIGTSSQTHFPSSAIQNPRHRPNHSDHSRAQPLIVSSTKGGPTPRMQKDIEGPGNHAVSGVTNSRGAGPSNSSQARAKHRLEEEFDLEDGNEPKKSRIDNDELNEPEPYSYNEETDEGMDVDILDEVVENPKRGHKRSASQDDDEGISMSRSNRRKLRSRRISRNEPIERILDESMDDEDDVVELESVPRGKKRDRVEAGSTFGGDDSILEDEENPRSHRRRRTASHRKTSVATTRGQKRGRDVIDSMESDEDSEPSSRRGVRQKRGKKGSEDGYLSQDDGMISQDPLCKGRRIGEEWESNGVAYKVGPNGQRLRQALVKKARSLFPMPKDSNHPDRDANVQVFVETWLSDEEYQTAKDNHELAWQESPPMASSPTTSVTSSDPTGGKSLLWSAAGALKDSPRRAIFRQSVASNAVLRVGPLQQQSSGASGRRISTAQSPAVDTPESPKPRVKSYSKWEKQDLEAASMAKLREKAQKPLEGEKKVFITAATPVVSALSAPTTVTPSPATAEEGKSVLSTDAKAPTSFSFSALSQASTTQTSATVPTSGPTPSVAPSSAAQEPLKAPLFQSPAAASQPAVEQNQPKPALSVPSFSLPKLPATQATSSLNSSSTPSPNLFAPNSFFYQYHSYNHCHTSTL</sequence>
<evidence type="ECO:0000256" key="1">
    <source>
        <dbReference type="SAM" id="MobiDB-lite"/>
    </source>
</evidence>
<accession>A0AAD5UZ65</accession>
<proteinExistence type="predicted"/>
<dbReference type="AlphaFoldDB" id="A0AAD5UZ65"/>
<gene>
    <name evidence="3" type="ORF">NLI96_g8667</name>
</gene>
<dbReference type="EMBL" id="JANAWD010000403">
    <property type="protein sequence ID" value="KAJ3479998.1"/>
    <property type="molecule type" value="Genomic_DNA"/>
</dbReference>
<feature type="compositionally biased region" description="Low complexity" evidence="1">
    <location>
        <begin position="468"/>
        <end position="485"/>
    </location>
</feature>
<feature type="compositionally biased region" description="Basic residues" evidence="1">
    <location>
        <begin position="252"/>
        <end position="262"/>
    </location>
</feature>
<feature type="region of interest" description="Disordered" evidence="1">
    <location>
        <begin position="83"/>
        <end position="387"/>
    </location>
</feature>
<feature type="compositionally biased region" description="Basic and acidic residues" evidence="1">
    <location>
        <begin position="263"/>
        <end position="273"/>
    </location>
</feature>
<reference evidence="3" key="1">
    <citation type="submission" date="2022-07" db="EMBL/GenBank/DDBJ databases">
        <title>Genome Sequence of Physisporinus lineatus.</title>
        <authorList>
            <person name="Buettner E."/>
        </authorList>
    </citation>
    <scope>NUCLEOTIDE SEQUENCE</scope>
    <source>
        <strain evidence="3">VT162</strain>
    </source>
</reference>
<feature type="region of interest" description="Disordered" evidence="1">
    <location>
        <begin position="466"/>
        <end position="494"/>
    </location>
</feature>
<evidence type="ECO:0000313" key="3">
    <source>
        <dbReference type="EMBL" id="KAJ3479998.1"/>
    </source>
</evidence>
<name>A0AAD5UZ65_9APHY</name>